<accession>A0A920CWF5</accession>
<dbReference type="RefSeq" id="WP_213513353.1">
    <property type="nucleotide sequence ID" value="NZ_BOSE01000001.1"/>
</dbReference>
<reference evidence="1" key="1">
    <citation type="submission" date="2021-03" db="EMBL/GenBank/DDBJ databases">
        <title>Antimicrobial resistance genes in bacteria isolated from Japanese honey, and their potential for conferring macrolide and lincosamide resistance in the American foulbrood pathogen Paenibacillus larvae.</title>
        <authorList>
            <person name="Okamoto M."/>
            <person name="Kumagai M."/>
            <person name="Kanamori H."/>
            <person name="Takamatsu D."/>
        </authorList>
    </citation>
    <scope>NUCLEOTIDE SEQUENCE</scope>
    <source>
        <strain evidence="1">J40TS1</strain>
    </source>
</reference>
<comment type="caution">
    <text evidence="1">The sequence shown here is derived from an EMBL/GenBank/DDBJ whole genome shotgun (WGS) entry which is preliminary data.</text>
</comment>
<name>A0A920CWF5_9BACL</name>
<protein>
    <submittedName>
        <fullName evidence="1">Uncharacterized protein</fullName>
    </submittedName>
</protein>
<organism evidence="1 2">
    <name type="scientific">Paenibacillus montaniterrae</name>
    <dbReference type="NCBI Taxonomy" id="429341"/>
    <lineage>
        <taxon>Bacteria</taxon>
        <taxon>Bacillati</taxon>
        <taxon>Bacillota</taxon>
        <taxon>Bacilli</taxon>
        <taxon>Bacillales</taxon>
        <taxon>Paenibacillaceae</taxon>
        <taxon>Paenibacillus</taxon>
    </lineage>
</organism>
<evidence type="ECO:0000313" key="2">
    <source>
        <dbReference type="Proteomes" id="UP000683139"/>
    </source>
</evidence>
<sequence length="50" mass="5952">MERVKVLIRCRVCGEKYILRGRKEKDSYETGFKMCVCDNAEDLEIEEHPM</sequence>
<proteinExistence type="predicted"/>
<dbReference type="AlphaFoldDB" id="A0A920CWF5"/>
<dbReference type="Proteomes" id="UP000683139">
    <property type="component" value="Unassembled WGS sequence"/>
</dbReference>
<keyword evidence="2" id="KW-1185">Reference proteome</keyword>
<evidence type="ECO:0000313" key="1">
    <source>
        <dbReference type="EMBL" id="GIP15170.1"/>
    </source>
</evidence>
<dbReference type="EMBL" id="BOSE01000001">
    <property type="protein sequence ID" value="GIP15170.1"/>
    <property type="molecule type" value="Genomic_DNA"/>
</dbReference>
<gene>
    <name evidence="1" type="ORF">J40TS1_08120</name>
</gene>